<reference evidence="1 2" key="1">
    <citation type="submission" date="2020-08" db="EMBL/GenBank/DDBJ databases">
        <authorList>
            <person name="Hejnol A."/>
        </authorList>
    </citation>
    <scope>NUCLEOTIDE SEQUENCE [LARGE SCALE GENOMIC DNA]</scope>
</reference>
<name>A0A7I8VFU1_9ANNE</name>
<accession>A0A7I8VFU1</accession>
<dbReference type="AlphaFoldDB" id="A0A7I8VFU1"/>
<sequence length="96" mass="11392">MNISLEKVTSHKTEHNTTWQLTKISELVFINQRNLCAYGKKKKKTGKDISYKRTMENRVLKRYEEEQRKKKVGKKLKIKVENKLDGIVRKDSQKKA</sequence>
<evidence type="ECO:0000313" key="2">
    <source>
        <dbReference type="Proteomes" id="UP000549394"/>
    </source>
</evidence>
<evidence type="ECO:0000313" key="1">
    <source>
        <dbReference type="EMBL" id="CAD5115049.1"/>
    </source>
</evidence>
<comment type="caution">
    <text evidence="1">The sequence shown here is derived from an EMBL/GenBank/DDBJ whole genome shotgun (WGS) entry which is preliminary data.</text>
</comment>
<keyword evidence="2" id="KW-1185">Reference proteome</keyword>
<gene>
    <name evidence="1" type="ORF">DGYR_LOCUS3825</name>
</gene>
<protein>
    <submittedName>
        <fullName evidence="1">DgyrCDS4067</fullName>
    </submittedName>
</protein>
<organism evidence="1 2">
    <name type="scientific">Dimorphilus gyrociliatus</name>
    <dbReference type="NCBI Taxonomy" id="2664684"/>
    <lineage>
        <taxon>Eukaryota</taxon>
        <taxon>Metazoa</taxon>
        <taxon>Spiralia</taxon>
        <taxon>Lophotrochozoa</taxon>
        <taxon>Annelida</taxon>
        <taxon>Polychaeta</taxon>
        <taxon>Polychaeta incertae sedis</taxon>
        <taxon>Dinophilidae</taxon>
        <taxon>Dimorphilus</taxon>
    </lineage>
</organism>
<proteinExistence type="predicted"/>
<dbReference type="Proteomes" id="UP000549394">
    <property type="component" value="Unassembled WGS sequence"/>
</dbReference>
<dbReference type="EMBL" id="CAJFCJ010000005">
    <property type="protein sequence ID" value="CAD5115049.1"/>
    <property type="molecule type" value="Genomic_DNA"/>
</dbReference>